<dbReference type="OrthoDB" id="242375at2"/>
<dbReference type="AlphaFoldDB" id="A0A517VA20"/>
<dbReference type="InterPro" id="IPR029475">
    <property type="entry name" value="DUF6807"/>
</dbReference>
<feature type="region of interest" description="Disordered" evidence="1">
    <location>
        <begin position="238"/>
        <end position="258"/>
    </location>
</feature>
<proteinExistence type="predicted"/>
<gene>
    <name evidence="2" type="ORF">Pan161_14900</name>
</gene>
<feature type="compositionally biased region" description="Basic and acidic residues" evidence="1">
    <location>
        <begin position="242"/>
        <end position="253"/>
    </location>
</feature>
<dbReference type="Proteomes" id="UP000316855">
    <property type="component" value="Chromosome"/>
</dbReference>
<evidence type="ECO:0000313" key="2">
    <source>
        <dbReference type="EMBL" id="QDT89857.1"/>
    </source>
</evidence>
<dbReference type="EMBL" id="CP036343">
    <property type="protein sequence ID" value="QDT89857.1"/>
    <property type="molecule type" value="Genomic_DNA"/>
</dbReference>
<name>A0A517VA20_9PLAN</name>
<dbReference type="KEGG" id="gax:Pan161_14900"/>
<dbReference type="InterPro" id="IPR006311">
    <property type="entry name" value="TAT_signal"/>
</dbReference>
<reference evidence="2 3" key="1">
    <citation type="submission" date="2019-02" db="EMBL/GenBank/DDBJ databases">
        <title>Deep-cultivation of Planctomycetes and their phenomic and genomic characterization uncovers novel biology.</title>
        <authorList>
            <person name="Wiegand S."/>
            <person name="Jogler M."/>
            <person name="Boedeker C."/>
            <person name="Pinto D."/>
            <person name="Vollmers J."/>
            <person name="Rivas-Marin E."/>
            <person name="Kohn T."/>
            <person name="Peeters S.H."/>
            <person name="Heuer A."/>
            <person name="Rast P."/>
            <person name="Oberbeckmann S."/>
            <person name="Bunk B."/>
            <person name="Jeske O."/>
            <person name="Meyerdierks A."/>
            <person name="Storesund J.E."/>
            <person name="Kallscheuer N."/>
            <person name="Luecker S."/>
            <person name="Lage O.M."/>
            <person name="Pohl T."/>
            <person name="Merkel B.J."/>
            <person name="Hornburger P."/>
            <person name="Mueller R.-W."/>
            <person name="Bruemmer F."/>
            <person name="Labrenz M."/>
            <person name="Spormann A.M."/>
            <person name="Op den Camp H."/>
            <person name="Overmann J."/>
            <person name="Amann R."/>
            <person name="Jetten M.S.M."/>
            <person name="Mascher T."/>
            <person name="Medema M.H."/>
            <person name="Devos D.P."/>
            <person name="Kaster A.-K."/>
            <person name="Ovreas L."/>
            <person name="Rohde M."/>
            <person name="Galperin M.Y."/>
            <person name="Jogler C."/>
        </authorList>
    </citation>
    <scope>NUCLEOTIDE SEQUENCE [LARGE SCALE GENOMIC DNA]</scope>
    <source>
        <strain evidence="2 3">Pan161</strain>
    </source>
</reference>
<evidence type="ECO:0000256" key="1">
    <source>
        <dbReference type="SAM" id="MobiDB-lite"/>
    </source>
</evidence>
<evidence type="ECO:0008006" key="4">
    <source>
        <dbReference type="Google" id="ProtNLM"/>
    </source>
</evidence>
<organism evidence="2 3">
    <name type="scientific">Gimesia algae</name>
    <dbReference type="NCBI Taxonomy" id="2527971"/>
    <lineage>
        <taxon>Bacteria</taxon>
        <taxon>Pseudomonadati</taxon>
        <taxon>Planctomycetota</taxon>
        <taxon>Planctomycetia</taxon>
        <taxon>Planctomycetales</taxon>
        <taxon>Planctomycetaceae</taxon>
        <taxon>Gimesia</taxon>
    </lineage>
</organism>
<sequence>MFELSRRNFLSQGAAGVSTAMLTSLTRGDAPVSEKKYAVVDEVAFRGQTRRLKLMQGDRYMAALIFPTDYPTHFRLKPELYPVCTPSGVPVTDTHQYCFIHHQSIMTGHGKVHVDGTDHAVDFYRQLPYPNTERIDKFHKTHNLFQMGPSGIQKIVKADWKVTDQIQLRLILDWQLRDKESSGGKSVISEQRRYKLFQRGPYTIIDQFTQLSPHSQSLTLKADRHSLMGVRVNDLIDPDDGGMMHDSEKRKNPDGNYWDISGNRKAPRWIDCTGRIGNQTAGIALFSHPNNTRNEFYSRGWGLMILSPTLGHDVRVTKDKPLQFAARFVAHDGALAGKTADELSDEFAAVDYRKMFETEK</sequence>
<dbReference type="Pfam" id="PF14100">
    <property type="entry name" value="DUF6807"/>
    <property type="match status" value="1"/>
</dbReference>
<protein>
    <recommendedName>
        <fullName evidence="4">Methane oxygenase PmoA</fullName>
    </recommendedName>
</protein>
<accession>A0A517VA20</accession>
<keyword evidence="3" id="KW-1185">Reference proteome</keyword>
<evidence type="ECO:0000313" key="3">
    <source>
        <dbReference type="Proteomes" id="UP000316855"/>
    </source>
</evidence>
<dbReference type="RefSeq" id="WP_145225409.1">
    <property type="nucleotide sequence ID" value="NZ_CP036343.1"/>
</dbReference>
<dbReference type="PROSITE" id="PS51318">
    <property type="entry name" value="TAT"/>
    <property type="match status" value="1"/>
</dbReference>